<organism evidence="1 2">
    <name type="scientific">Pistacia atlantica</name>
    <dbReference type="NCBI Taxonomy" id="434234"/>
    <lineage>
        <taxon>Eukaryota</taxon>
        <taxon>Viridiplantae</taxon>
        <taxon>Streptophyta</taxon>
        <taxon>Embryophyta</taxon>
        <taxon>Tracheophyta</taxon>
        <taxon>Spermatophyta</taxon>
        <taxon>Magnoliopsida</taxon>
        <taxon>eudicotyledons</taxon>
        <taxon>Gunneridae</taxon>
        <taxon>Pentapetalae</taxon>
        <taxon>rosids</taxon>
        <taxon>malvids</taxon>
        <taxon>Sapindales</taxon>
        <taxon>Anacardiaceae</taxon>
        <taxon>Pistacia</taxon>
    </lineage>
</organism>
<gene>
    <name evidence="1" type="ORF">Patl1_23409</name>
</gene>
<sequence>MQFNFLISIQMLGYFQHLKLALHFQSLLFWLGLMRDLMSKPKTLSSGDGSAVNNTDSSSGQVDNEKKKILSFVNDDVCSAILDISFQRMLKKEKVFPGTALTLGSLELWSDDFEGKGDFGQYRSRLLELVKFVSSNKPLTAGVKVSERVIAIIKSLLSSPTPAQDLAVMESMQSALENVVSAVFDGPNEVGGATSEVHVALCRIFEGLLQQLLSLKWTEPPLVEALGNYLIALGPFLKHFPDAVGSVINKLFELLTSLPFVVKDPATSRARHARLQICASFIRMAKAADKSVLPHMKMEINLSRRWLICNCRPSPGGTEQKQWNLLMHMLPEGIADTMAYLQREGCLHRSEHNLLGEAFLVMASAAGIQQQQEVLAWLLEPLSQQWTQLEWQNNYLSDPLGLVCLCSDTSFMWSLFHTVTFFEKALKRSGTRKGSMNLQNNSAESSNFLHPMASHLLWMLPPLLKLLRAIHSIWSPSIHQMLPAEVKAAMTMSDVEWSSLLGGGNPKPLKGALTFTDGSQFETSREAYGEPNESDIRNWLKGVRDSG</sequence>
<comment type="caution">
    <text evidence="1">The sequence shown here is derived from an EMBL/GenBank/DDBJ whole genome shotgun (WGS) entry which is preliminary data.</text>
</comment>
<dbReference type="EMBL" id="CM047909">
    <property type="protein sequence ID" value="KAJ0078649.1"/>
    <property type="molecule type" value="Genomic_DNA"/>
</dbReference>
<protein>
    <submittedName>
        <fullName evidence="1">Uncharacterized protein</fullName>
    </submittedName>
</protein>
<keyword evidence="2" id="KW-1185">Reference proteome</keyword>
<proteinExistence type="predicted"/>
<evidence type="ECO:0000313" key="2">
    <source>
        <dbReference type="Proteomes" id="UP001164250"/>
    </source>
</evidence>
<accession>A0ACC0ZTY8</accession>
<evidence type="ECO:0000313" key="1">
    <source>
        <dbReference type="EMBL" id="KAJ0078649.1"/>
    </source>
</evidence>
<name>A0ACC0ZTY8_9ROSI</name>
<reference evidence="2" key="1">
    <citation type="journal article" date="2023" name="G3 (Bethesda)">
        <title>Genome assembly and association tests identify interacting loci associated with vigor, precocity, and sex in interspecific pistachio rootstocks.</title>
        <authorList>
            <person name="Palmer W."/>
            <person name="Jacygrad E."/>
            <person name="Sagayaradj S."/>
            <person name="Cavanaugh K."/>
            <person name="Han R."/>
            <person name="Bertier L."/>
            <person name="Beede B."/>
            <person name="Kafkas S."/>
            <person name="Golino D."/>
            <person name="Preece J."/>
            <person name="Michelmore R."/>
        </authorList>
    </citation>
    <scope>NUCLEOTIDE SEQUENCE [LARGE SCALE GENOMIC DNA]</scope>
</reference>
<dbReference type="Proteomes" id="UP001164250">
    <property type="component" value="Chromosome 13"/>
</dbReference>